<feature type="compositionally biased region" description="Polar residues" evidence="8">
    <location>
        <begin position="237"/>
        <end position="264"/>
    </location>
</feature>
<keyword evidence="7" id="KW-0788">Thiol protease</keyword>
<gene>
    <name evidence="11" type="ORF">M501DRAFT_1061752</name>
</gene>
<feature type="compositionally biased region" description="Basic and acidic residues" evidence="8">
    <location>
        <begin position="173"/>
        <end position="184"/>
    </location>
</feature>
<protein>
    <recommendedName>
        <fullName evidence="3">ubiquitinyl hydrolase 1</fullName>
        <ecNumber evidence="3">3.4.19.12</ecNumber>
    </recommendedName>
</protein>
<dbReference type="InterPro" id="IPR035927">
    <property type="entry name" value="DUSP-like_sf"/>
</dbReference>
<feature type="compositionally biased region" description="Polar residues" evidence="8">
    <location>
        <begin position="507"/>
        <end position="523"/>
    </location>
</feature>
<evidence type="ECO:0000313" key="12">
    <source>
        <dbReference type="Proteomes" id="UP000799429"/>
    </source>
</evidence>
<keyword evidence="12" id="KW-1185">Reference proteome</keyword>
<evidence type="ECO:0000256" key="2">
    <source>
        <dbReference type="ARBA" id="ARBA00009085"/>
    </source>
</evidence>
<accession>A0A9P4VLP3</accession>
<evidence type="ECO:0000256" key="1">
    <source>
        <dbReference type="ARBA" id="ARBA00000707"/>
    </source>
</evidence>
<feature type="compositionally biased region" description="Low complexity" evidence="8">
    <location>
        <begin position="1072"/>
        <end position="1082"/>
    </location>
</feature>
<evidence type="ECO:0000256" key="3">
    <source>
        <dbReference type="ARBA" id="ARBA00012759"/>
    </source>
</evidence>
<feature type="region of interest" description="Disordered" evidence="8">
    <location>
        <begin position="584"/>
        <end position="652"/>
    </location>
</feature>
<feature type="region of interest" description="Disordered" evidence="8">
    <location>
        <begin position="115"/>
        <end position="282"/>
    </location>
</feature>
<dbReference type="InterPro" id="IPR050185">
    <property type="entry name" value="Ub_carboxyl-term_hydrolase"/>
</dbReference>
<feature type="compositionally biased region" description="Basic residues" evidence="8">
    <location>
        <begin position="1202"/>
        <end position="1214"/>
    </location>
</feature>
<dbReference type="SUPFAM" id="SSF143791">
    <property type="entry name" value="DUSP-like"/>
    <property type="match status" value="1"/>
</dbReference>
<dbReference type="Pfam" id="PF00443">
    <property type="entry name" value="UCH"/>
    <property type="match status" value="1"/>
</dbReference>
<feature type="compositionally biased region" description="Polar residues" evidence="8">
    <location>
        <begin position="142"/>
        <end position="159"/>
    </location>
</feature>
<feature type="compositionally biased region" description="Low complexity" evidence="8">
    <location>
        <begin position="1497"/>
        <end position="1515"/>
    </location>
</feature>
<evidence type="ECO:0000256" key="7">
    <source>
        <dbReference type="ARBA" id="ARBA00022807"/>
    </source>
</evidence>
<dbReference type="InterPro" id="IPR028889">
    <property type="entry name" value="USP"/>
</dbReference>
<feature type="compositionally biased region" description="Basic and acidic residues" evidence="8">
    <location>
        <begin position="1056"/>
        <end position="1066"/>
    </location>
</feature>
<keyword evidence="4" id="KW-0645">Protease</keyword>
<dbReference type="InterPro" id="IPR001394">
    <property type="entry name" value="Peptidase_C19_UCH"/>
</dbReference>
<dbReference type="Proteomes" id="UP000799429">
    <property type="component" value="Unassembled WGS sequence"/>
</dbReference>
<dbReference type="EC" id="3.4.19.12" evidence="3"/>
<keyword evidence="5" id="KW-0833">Ubl conjugation pathway</keyword>
<feature type="region of interest" description="Disordered" evidence="8">
    <location>
        <begin position="1"/>
        <end position="76"/>
    </location>
</feature>
<sequence>MRGEEAGRLLHFTTASNTKKRRIAPVTSSEPPALPNNNTNSAASVNEKSGLASPRSSPHPLPLSIRRSASPPRYLPPHLHEEILEATAESAGFQRENNSSAASSPSEAYAGLTLESSEGCDTSSSNTDRRGSTTSGEEDGQNLHTSASLQQRISLTQPSLRRPQRCASPAKRAASEMEERDTSRMEGNMDIDNTDSAPNQNDGRSPTVTKPAVPPRPQNQRQASVDMLREGHDNIDSTKSGNINDPPLSSQVSSSGTLTVTDSQPSRRSDDAVSLPTLPRISRDAPSIDQQVYRVMDALANPLNEGDIGYVLSGKWFNRVLARTSEAVGGDYDKSALEGDIGPVTNIDLLPEGWETENLRDELNEKFIPIRKDLSFKEDYELVTQKVWEWLMEWYGFDNRCPPIVRYAHDTAPEGAGQSNVQYELHPPIFTIRKVLSESNGMTHQSIKDAQLDAPRICASTTTKFQAFLTKAKESARIEMNRKVKLWRVIDTLPAVSDDDAGKGQSGMLTPATSREVSPSPNHQPRPKLIIDVLGFTSMVEGQQREMVDVKDHTSDPKYNGGVRLGTVGLAIDQTLILEEQIGGPAGGEFVSDSSRKTASRHGIQITVTKDGKTKVQNKDDTKSTNTSGRNTPVQPGPLTRGRARKDGRTRGSVGLMNLGNTCYMNSALQCIRSVEELTIYFLKNKYKEDLNPNNPLGHNGQIAKVYAGLLASVYDDNSPTSFSPKNFKYQLGRSQPLFSGYGQQDSQEFLSFLVDGLHEDLNRVLKKPYTENPESDDKTVNDPEAIKQLGEKFRQIHHSRNDSIAMDIFNGFYKNTMVCPVCDKVSITFDPFSLLTLQLPFEQTWTHQIIFIPLRGPPIQIAIDMDKNGTIKNLKEYIAKRIPGLDWKRLMMCEIYNSKFYKTFDDRTSIIEANIQPKDDIVVYEIEDVPTNFPPPPKKQNKIRSMVNWNTVSSEEESSENESPLSERMLVPVFHRRISPTSYSNARALTLWPGFILLTREEAKDADAILRKVLNLVAGMTTKDIISEDNSLFRTMTASKASDTVLTTDEDASSDDPKVKTRSVEGEEGMVDVSMSDSSSDQTQNASSEDDKKSRSGFLAPGSFIPPECRSLFDMKYLKAGREIIPTGWSSFEGSKDYPSIESRIPQRSVQDLSPRSSASNSSTDDVEDIPEFSNNANDALDGDESDISVPPVERFNQRRSNPKRQTRGRKNKMVTYSRKGKSVANKQASRTPPEVDEDAALIRLREAILLDWNPQSYEALFEGLDNDDLRGHESWKEMVLLEDPELVEKKAKRNARKKSGITLDDCFAETAKSEILSEENAWYCNRCKELRRASKTLEIWTVPDILVVHLKRFSANRGLRDKVDLLVDFPIEGLDLTGRVGLPEDKSLVYDLFAVDNHYGGLGGGHYTAFAQNFFDKKWYEYNDSMVTPRKPESVVTTAAYLLFYRRRSETPLGPPYLQQLVETYYNPTPIEVESQSQSSSRAGSPAGKGRRLDGSSPNGSSSASAAVGATHQRGGGGAGGPQGIAARSANASSQMEAELPAYQSNEELEEDEGVAMGEDAFMGTIGPANIYADGAWDWTNIGTLGNRNEDEEMLDGDDAASDTAMGGSEIGDQQLLEDFGDEGVVPVATKLDDDDEEMPQLVTDDEVLGNDSEEDVVAEVRVGDKDFKVD</sequence>
<feature type="compositionally biased region" description="Polar residues" evidence="8">
    <location>
        <begin position="115"/>
        <end position="126"/>
    </location>
</feature>
<dbReference type="GO" id="GO:0004843">
    <property type="term" value="F:cysteine-type deubiquitinase activity"/>
    <property type="evidence" value="ECO:0007669"/>
    <property type="project" value="UniProtKB-EC"/>
</dbReference>
<dbReference type="Gene3D" id="3.90.70.10">
    <property type="entry name" value="Cysteine proteinases"/>
    <property type="match status" value="2"/>
</dbReference>
<dbReference type="InterPro" id="IPR006615">
    <property type="entry name" value="Pept_C19_DUSP"/>
</dbReference>
<proteinExistence type="inferred from homology"/>
<evidence type="ECO:0000259" key="10">
    <source>
        <dbReference type="PROSITE" id="PS51283"/>
    </source>
</evidence>
<dbReference type="PROSITE" id="PS00973">
    <property type="entry name" value="USP_2"/>
    <property type="match status" value="1"/>
</dbReference>
<dbReference type="PANTHER" id="PTHR21646">
    <property type="entry name" value="UBIQUITIN CARBOXYL-TERMINAL HYDROLASE"/>
    <property type="match status" value="1"/>
</dbReference>
<feature type="region of interest" description="Disordered" evidence="8">
    <location>
        <begin position="1129"/>
        <end position="1236"/>
    </location>
</feature>
<dbReference type="GO" id="GO:0006508">
    <property type="term" value="P:proteolysis"/>
    <property type="evidence" value="ECO:0007669"/>
    <property type="project" value="UniProtKB-KW"/>
</dbReference>
<name>A0A9P4VLP3_9PEZI</name>
<dbReference type="CDD" id="cd02257">
    <property type="entry name" value="Peptidase_C19"/>
    <property type="match status" value="1"/>
</dbReference>
<feature type="compositionally biased region" description="Polar residues" evidence="8">
    <location>
        <begin position="26"/>
        <end position="47"/>
    </location>
</feature>
<evidence type="ECO:0000256" key="8">
    <source>
        <dbReference type="SAM" id="MobiDB-lite"/>
    </source>
</evidence>
<feature type="region of interest" description="Disordered" evidence="8">
    <location>
        <begin position="1044"/>
        <end position="1102"/>
    </location>
</feature>
<dbReference type="PROSITE" id="PS50235">
    <property type="entry name" value="USP_3"/>
    <property type="match status" value="1"/>
</dbReference>
<evidence type="ECO:0000259" key="9">
    <source>
        <dbReference type="PROSITE" id="PS50235"/>
    </source>
</evidence>
<feature type="region of interest" description="Disordered" evidence="8">
    <location>
        <begin position="498"/>
        <end position="526"/>
    </location>
</feature>
<evidence type="ECO:0000313" key="11">
    <source>
        <dbReference type="EMBL" id="KAF2834360.1"/>
    </source>
</evidence>
<dbReference type="EMBL" id="MU006120">
    <property type="protein sequence ID" value="KAF2834360.1"/>
    <property type="molecule type" value="Genomic_DNA"/>
</dbReference>
<comment type="catalytic activity">
    <reaction evidence="1">
        <text>Thiol-dependent hydrolysis of ester, thioester, amide, peptide and isopeptide bonds formed by the C-terminal Gly of ubiquitin (a 76-residue protein attached to proteins as an intracellular targeting signal).</text>
        <dbReference type="EC" id="3.4.19.12"/>
    </reaction>
</comment>
<evidence type="ECO:0000256" key="4">
    <source>
        <dbReference type="ARBA" id="ARBA00022670"/>
    </source>
</evidence>
<comment type="similarity">
    <text evidence="2">Belongs to the peptidase C19 family.</text>
</comment>
<dbReference type="Pfam" id="PF06337">
    <property type="entry name" value="DUSP"/>
    <property type="match status" value="1"/>
</dbReference>
<feature type="domain" description="USP" evidence="9">
    <location>
        <begin position="654"/>
        <end position="1450"/>
    </location>
</feature>
<dbReference type="PROSITE" id="PS51283">
    <property type="entry name" value="DUSP"/>
    <property type="match status" value="1"/>
</dbReference>
<feature type="compositionally biased region" description="Basic and acidic residues" evidence="8">
    <location>
        <begin position="610"/>
        <end position="623"/>
    </location>
</feature>
<dbReference type="InterPro" id="IPR018200">
    <property type="entry name" value="USP_CS"/>
</dbReference>
<feature type="compositionally biased region" description="Polar residues" evidence="8">
    <location>
        <begin position="194"/>
        <end position="208"/>
    </location>
</feature>
<organism evidence="11 12">
    <name type="scientific">Patellaria atrata CBS 101060</name>
    <dbReference type="NCBI Taxonomy" id="1346257"/>
    <lineage>
        <taxon>Eukaryota</taxon>
        <taxon>Fungi</taxon>
        <taxon>Dikarya</taxon>
        <taxon>Ascomycota</taxon>
        <taxon>Pezizomycotina</taxon>
        <taxon>Dothideomycetes</taxon>
        <taxon>Dothideomycetes incertae sedis</taxon>
        <taxon>Patellariales</taxon>
        <taxon>Patellariaceae</taxon>
        <taxon>Patellaria</taxon>
    </lineage>
</organism>
<feature type="domain" description="DUSP" evidence="10">
    <location>
        <begin position="286"/>
        <end position="409"/>
    </location>
</feature>
<dbReference type="Gene3D" id="3.30.2230.10">
    <property type="entry name" value="DUSP-like"/>
    <property type="match status" value="1"/>
</dbReference>
<comment type="caution">
    <text evidence="11">The sequence shown here is derived from an EMBL/GenBank/DDBJ whole genome shotgun (WGS) entry which is preliminary data.</text>
</comment>
<evidence type="ECO:0000256" key="6">
    <source>
        <dbReference type="ARBA" id="ARBA00022801"/>
    </source>
</evidence>
<dbReference type="SUPFAM" id="SSF54001">
    <property type="entry name" value="Cysteine proteinases"/>
    <property type="match status" value="1"/>
</dbReference>
<feature type="compositionally biased region" description="Polar residues" evidence="8">
    <location>
        <begin position="624"/>
        <end position="634"/>
    </location>
</feature>
<dbReference type="InterPro" id="IPR038765">
    <property type="entry name" value="Papain-like_cys_pep_sf"/>
</dbReference>
<dbReference type="PANTHER" id="PTHR21646:SF24">
    <property type="entry name" value="UBIQUITIN CARBOXYL-TERMINAL HYDROLASE"/>
    <property type="match status" value="1"/>
</dbReference>
<feature type="compositionally biased region" description="Basic and acidic residues" evidence="8">
    <location>
        <begin position="227"/>
        <end position="236"/>
    </location>
</feature>
<dbReference type="PROSITE" id="PS00972">
    <property type="entry name" value="USP_1"/>
    <property type="match status" value="1"/>
</dbReference>
<feature type="region of interest" description="Disordered" evidence="8">
    <location>
        <begin position="1473"/>
        <end position="1539"/>
    </location>
</feature>
<evidence type="ECO:0000256" key="5">
    <source>
        <dbReference type="ARBA" id="ARBA00022786"/>
    </source>
</evidence>
<dbReference type="OrthoDB" id="952271at2759"/>
<feature type="compositionally biased region" description="Low complexity" evidence="8">
    <location>
        <begin position="51"/>
        <end position="68"/>
    </location>
</feature>
<keyword evidence="6" id="KW-0378">Hydrolase</keyword>
<feature type="compositionally biased region" description="Gly residues" evidence="8">
    <location>
        <begin position="1516"/>
        <end position="1525"/>
    </location>
</feature>
<reference evidence="11" key="1">
    <citation type="journal article" date="2020" name="Stud. Mycol.">
        <title>101 Dothideomycetes genomes: a test case for predicting lifestyles and emergence of pathogens.</title>
        <authorList>
            <person name="Haridas S."/>
            <person name="Albert R."/>
            <person name="Binder M."/>
            <person name="Bloem J."/>
            <person name="Labutti K."/>
            <person name="Salamov A."/>
            <person name="Andreopoulos B."/>
            <person name="Baker S."/>
            <person name="Barry K."/>
            <person name="Bills G."/>
            <person name="Bluhm B."/>
            <person name="Cannon C."/>
            <person name="Castanera R."/>
            <person name="Culley D."/>
            <person name="Daum C."/>
            <person name="Ezra D."/>
            <person name="Gonzalez J."/>
            <person name="Henrissat B."/>
            <person name="Kuo A."/>
            <person name="Liang C."/>
            <person name="Lipzen A."/>
            <person name="Lutzoni F."/>
            <person name="Magnuson J."/>
            <person name="Mondo S."/>
            <person name="Nolan M."/>
            <person name="Ohm R."/>
            <person name="Pangilinan J."/>
            <person name="Park H.-J."/>
            <person name="Ramirez L."/>
            <person name="Alfaro M."/>
            <person name="Sun H."/>
            <person name="Tritt A."/>
            <person name="Yoshinaga Y."/>
            <person name="Zwiers L.-H."/>
            <person name="Turgeon B."/>
            <person name="Goodwin S."/>
            <person name="Spatafora J."/>
            <person name="Crous P."/>
            <person name="Grigoriev I."/>
        </authorList>
    </citation>
    <scope>NUCLEOTIDE SEQUENCE</scope>
    <source>
        <strain evidence="11">CBS 101060</strain>
    </source>
</reference>
<feature type="compositionally biased region" description="Polar residues" evidence="8">
    <location>
        <begin position="1147"/>
        <end position="1165"/>
    </location>
</feature>
<dbReference type="GO" id="GO:0016579">
    <property type="term" value="P:protein deubiquitination"/>
    <property type="evidence" value="ECO:0007669"/>
    <property type="project" value="InterPro"/>
</dbReference>